<dbReference type="Proteomes" id="UP001159428">
    <property type="component" value="Unassembled WGS sequence"/>
</dbReference>
<evidence type="ECO:0000313" key="4">
    <source>
        <dbReference type="EMBL" id="CAH3111852.1"/>
    </source>
</evidence>
<feature type="signal peptide" evidence="3">
    <location>
        <begin position="1"/>
        <end position="22"/>
    </location>
</feature>
<dbReference type="EMBL" id="CALNXJ010000013">
    <property type="protein sequence ID" value="CAH3111852.1"/>
    <property type="molecule type" value="Genomic_DNA"/>
</dbReference>
<accession>A0AAU9WHX8</accession>
<protein>
    <submittedName>
        <fullName evidence="4">Uncharacterized protein</fullName>
    </submittedName>
</protein>
<organism evidence="4 5">
    <name type="scientific">Pocillopora meandrina</name>
    <dbReference type="NCBI Taxonomy" id="46732"/>
    <lineage>
        <taxon>Eukaryota</taxon>
        <taxon>Metazoa</taxon>
        <taxon>Cnidaria</taxon>
        <taxon>Anthozoa</taxon>
        <taxon>Hexacorallia</taxon>
        <taxon>Scleractinia</taxon>
        <taxon>Astrocoeniina</taxon>
        <taxon>Pocilloporidae</taxon>
        <taxon>Pocillopora</taxon>
    </lineage>
</organism>
<feature type="region of interest" description="Disordered" evidence="1">
    <location>
        <begin position="358"/>
        <end position="386"/>
    </location>
</feature>
<evidence type="ECO:0000313" key="5">
    <source>
        <dbReference type="Proteomes" id="UP001159428"/>
    </source>
</evidence>
<feature type="compositionally biased region" description="Basic residues" evidence="1">
    <location>
        <begin position="373"/>
        <end position="386"/>
    </location>
</feature>
<keyword evidence="3" id="KW-0732">Signal</keyword>
<keyword evidence="2" id="KW-0812">Transmembrane</keyword>
<keyword evidence="2" id="KW-0472">Membrane</keyword>
<keyword evidence="2" id="KW-1133">Transmembrane helix</keyword>
<gene>
    <name evidence="4" type="ORF">PMEA_00005050</name>
</gene>
<evidence type="ECO:0000256" key="3">
    <source>
        <dbReference type="SAM" id="SignalP"/>
    </source>
</evidence>
<comment type="caution">
    <text evidence="4">The sequence shown here is derived from an EMBL/GenBank/DDBJ whole genome shotgun (WGS) entry which is preliminary data.</text>
</comment>
<name>A0AAU9WHX8_9CNID</name>
<dbReference type="AlphaFoldDB" id="A0AAU9WHX8"/>
<evidence type="ECO:0000256" key="1">
    <source>
        <dbReference type="SAM" id="MobiDB-lite"/>
    </source>
</evidence>
<feature type="chain" id="PRO_5043807214" evidence="3">
    <location>
        <begin position="23"/>
        <end position="386"/>
    </location>
</feature>
<keyword evidence="5" id="KW-1185">Reference proteome</keyword>
<evidence type="ECO:0000256" key="2">
    <source>
        <dbReference type="SAM" id="Phobius"/>
    </source>
</evidence>
<sequence length="386" mass="45587">MKWVTAIIALSLLSLFSNATNSANLDEMFTRVSERQEPNDFNEHKMMMMTAKWDNKRFFCLEQQIAVKIHIPSMDVDLKLIYEKDFIEVNSKAHGYIRPKHSKIFKCKEIPEYLRNTTCSDHEVFEITTPALISRMWNFTVTVMTQVRDGTLEMTSGIWKKCIMVSRVVIGKVWYGLQYTWIGTVNWTREKFEWFSDLTWTEAKRWLGKLLWNCTEWLAWILWNGLGWLAERVWNGLQCLADFTITATYLFAEMIQNKSAELIQMMIYGVTWIVEPFVPVFSYITDVAVDLYFGFLHDHVKQIQTRFDFVSWQDGVYAFSAGLVVDVSLLVAAFLVYRLCVRTVKFIGRKWQYKDRKAAANMPPKPQKPIWQPKRKHKKKKRIDDW</sequence>
<reference evidence="4 5" key="1">
    <citation type="submission" date="2022-05" db="EMBL/GenBank/DDBJ databases">
        <authorList>
            <consortium name="Genoscope - CEA"/>
            <person name="William W."/>
        </authorList>
    </citation>
    <scope>NUCLEOTIDE SEQUENCE [LARGE SCALE GENOMIC DNA]</scope>
</reference>
<proteinExistence type="predicted"/>
<feature type="transmembrane region" description="Helical" evidence="2">
    <location>
        <begin position="316"/>
        <end position="340"/>
    </location>
</feature>